<keyword evidence="7" id="KW-0539">Nucleus</keyword>
<organism evidence="10 11">
    <name type="scientific">Ciona savignyi</name>
    <name type="common">Pacific transparent sea squirt</name>
    <dbReference type="NCBI Taxonomy" id="51511"/>
    <lineage>
        <taxon>Eukaryota</taxon>
        <taxon>Metazoa</taxon>
        <taxon>Chordata</taxon>
        <taxon>Tunicata</taxon>
        <taxon>Ascidiacea</taxon>
        <taxon>Phlebobranchia</taxon>
        <taxon>Cionidae</taxon>
        <taxon>Ciona</taxon>
    </lineage>
</organism>
<dbReference type="FunFam" id="3.30.160.60:FF:000145">
    <property type="entry name" value="Zinc finger protein 574"/>
    <property type="match status" value="1"/>
</dbReference>
<keyword evidence="5" id="KW-0862">Zinc</keyword>
<reference evidence="10" key="2">
    <citation type="submission" date="2025-08" db="UniProtKB">
        <authorList>
            <consortium name="Ensembl"/>
        </authorList>
    </citation>
    <scope>IDENTIFICATION</scope>
</reference>
<feature type="domain" description="C2H2-type" evidence="9">
    <location>
        <begin position="15"/>
        <end position="42"/>
    </location>
</feature>
<evidence type="ECO:0000313" key="11">
    <source>
        <dbReference type="Proteomes" id="UP000007875"/>
    </source>
</evidence>
<sequence length="329" mass="36837">MIAQHGIKDTRPRNFNCTECNESFMSKSAVNMHMQSHTGYRPIKCPECGHGFRSNTALAAHQRVHTGEKPFKCDLCAFSTKTKQLLSRHSRKHSGYKPYKCDHCTFSASCSAGLKRHQLQHTGSKPFQCPYCSYRSSNIENLRKHIKNTTKHTGLKIYPCHHCEFSCDQGSDYLKHMKRHFPYLDVDSESATKLAGILVSDHNEEIAQPVTSNFGNSEVQLSSGEDDDIHVEMLVNGHEGNAHEVEVRNKGSSNLAELDTDLLNALIKIPNLQKIILPQDSSNGPVTLVIGSDQPFPHLPDMYQEEDVTDVPSFKLQPNVSLNHSVNLG</sequence>
<dbReference type="InterPro" id="IPR013087">
    <property type="entry name" value="Znf_C2H2_type"/>
</dbReference>
<keyword evidence="6" id="KW-0238">DNA-binding</keyword>
<feature type="domain" description="C2H2-type" evidence="9">
    <location>
        <begin position="71"/>
        <end position="98"/>
    </location>
</feature>
<dbReference type="FunFam" id="3.30.160.60:FF:002343">
    <property type="entry name" value="Zinc finger protein 33A"/>
    <property type="match status" value="1"/>
</dbReference>
<dbReference type="SUPFAM" id="SSF57667">
    <property type="entry name" value="beta-beta-alpha zinc fingers"/>
    <property type="match status" value="3"/>
</dbReference>
<keyword evidence="11" id="KW-1185">Reference proteome</keyword>
<dbReference type="GO" id="GO:0008270">
    <property type="term" value="F:zinc ion binding"/>
    <property type="evidence" value="ECO:0007669"/>
    <property type="project" value="UniProtKB-KW"/>
</dbReference>
<dbReference type="PROSITE" id="PS00028">
    <property type="entry name" value="ZINC_FINGER_C2H2_1"/>
    <property type="match status" value="3"/>
</dbReference>
<feature type="domain" description="C2H2-type" evidence="9">
    <location>
        <begin position="127"/>
        <end position="157"/>
    </location>
</feature>
<dbReference type="InterPro" id="IPR036236">
    <property type="entry name" value="Znf_C2H2_sf"/>
</dbReference>
<keyword evidence="4 8" id="KW-0863">Zinc-finger</keyword>
<keyword evidence="2" id="KW-0479">Metal-binding</keyword>
<evidence type="ECO:0000256" key="3">
    <source>
        <dbReference type="ARBA" id="ARBA00022737"/>
    </source>
</evidence>
<evidence type="ECO:0000259" key="9">
    <source>
        <dbReference type="PROSITE" id="PS50157"/>
    </source>
</evidence>
<dbReference type="GO" id="GO:0005634">
    <property type="term" value="C:nucleus"/>
    <property type="evidence" value="ECO:0007669"/>
    <property type="project" value="UniProtKB-SubCell"/>
</dbReference>
<keyword evidence="3" id="KW-0677">Repeat</keyword>
<dbReference type="PROSITE" id="PS50157">
    <property type="entry name" value="ZINC_FINGER_C2H2_2"/>
    <property type="match status" value="5"/>
</dbReference>
<evidence type="ECO:0000256" key="5">
    <source>
        <dbReference type="ARBA" id="ARBA00022833"/>
    </source>
</evidence>
<reference evidence="10" key="3">
    <citation type="submission" date="2025-09" db="UniProtKB">
        <authorList>
            <consortium name="Ensembl"/>
        </authorList>
    </citation>
    <scope>IDENTIFICATION</scope>
</reference>
<dbReference type="Gene3D" id="3.30.160.60">
    <property type="entry name" value="Classic Zinc Finger"/>
    <property type="match status" value="5"/>
</dbReference>
<dbReference type="Proteomes" id="UP000007875">
    <property type="component" value="Unassembled WGS sequence"/>
</dbReference>
<dbReference type="InParanoid" id="H2YGF8"/>
<protein>
    <recommendedName>
        <fullName evidence="9">C2H2-type domain-containing protein</fullName>
    </recommendedName>
</protein>
<evidence type="ECO:0000256" key="8">
    <source>
        <dbReference type="PROSITE-ProRule" id="PRU00042"/>
    </source>
</evidence>
<reference evidence="11" key="1">
    <citation type="submission" date="2003-08" db="EMBL/GenBank/DDBJ databases">
        <authorList>
            <person name="Birren B."/>
            <person name="Nusbaum C."/>
            <person name="Abebe A."/>
            <person name="Abouelleil A."/>
            <person name="Adekoya E."/>
            <person name="Ait-zahra M."/>
            <person name="Allen N."/>
            <person name="Allen T."/>
            <person name="An P."/>
            <person name="Anderson M."/>
            <person name="Anderson S."/>
            <person name="Arachchi H."/>
            <person name="Armbruster J."/>
            <person name="Bachantsang P."/>
            <person name="Baldwin J."/>
            <person name="Barry A."/>
            <person name="Bayul T."/>
            <person name="Blitshsteyn B."/>
            <person name="Bloom T."/>
            <person name="Blye J."/>
            <person name="Boguslavskiy L."/>
            <person name="Borowsky M."/>
            <person name="Boukhgalter B."/>
            <person name="Brunache A."/>
            <person name="Butler J."/>
            <person name="Calixte N."/>
            <person name="Calvo S."/>
            <person name="Camarata J."/>
            <person name="Campo K."/>
            <person name="Chang J."/>
            <person name="Cheshatsang Y."/>
            <person name="Citroen M."/>
            <person name="Collymore A."/>
            <person name="Considine T."/>
            <person name="Cook A."/>
            <person name="Cooke P."/>
            <person name="Corum B."/>
            <person name="Cuomo C."/>
            <person name="David R."/>
            <person name="Dawoe T."/>
            <person name="Degray S."/>
            <person name="Dodge S."/>
            <person name="Dooley K."/>
            <person name="Dorje P."/>
            <person name="Dorjee K."/>
            <person name="Dorris L."/>
            <person name="Duffey N."/>
            <person name="Dupes A."/>
            <person name="Elkins T."/>
            <person name="Engels R."/>
            <person name="Erickson J."/>
            <person name="Farina A."/>
            <person name="Faro S."/>
            <person name="Ferreira P."/>
            <person name="Fischer H."/>
            <person name="Fitzgerald M."/>
            <person name="Foley K."/>
            <person name="Gage D."/>
            <person name="Galagan J."/>
            <person name="Gearin G."/>
            <person name="Gnerre S."/>
            <person name="Gnirke A."/>
            <person name="Goyette A."/>
            <person name="Graham J."/>
            <person name="Grandbois E."/>
            <person name="Gyaltsen K."/>
            <person name="Hafez N."/>
            <person name="Hagopian D."/>
            <person name="Hagos B."/>
            <person name="Hall J."/>
            <person name="Hatcher B."/>
            <person name="Heller A."/>
            <person name="Higgins H."/>
            <person name="Honan T."/>
            <person name="Horn A."/>
            <person name="Houde N."/>
            <person name="Hughes L."/>
            <person name="Hulme W."/>
            <person name="Husby E."/>
            <person name="Iliev I."/>
            <person name="Jaffe D."/>
            <person name="Jones C."/>
            <person name="Kamal M."/>
            <person name="Kamat A."/>
            <person name="Kamvysselis M."/>
            <person name="Karlsson E."/>
            <person name="Kells C."/>
            <person name="Kieu A."/>
            <person name="Kisner P."/>
            <person name="Kodira C."/>
            <person name="Kulbokas E."/>
            <person name="Labutti K."/>
            <person name="Lama D."/>
            <person name="Landers T."/>
            <person name="Leger J."/>
            <person name="Levine S."/>
            <person name="Lewis D."/>
            <person name="Lewis T."/>
            <person name="Lindblad-toh K."/>
            <person name="Liu X."/>
            <person name="Lokyitsang T."/>
            <person name="Lokyitsang Y."/>
            <person name="Lucien O."/>
            <person name="Lui A."/>
            <person name="Ma L.J."/>
            <person name="Mabbitt R."/>
            <person name="Macdonald J."/>
            <person name="Maclean C."/>
            <person name="Major J."/>
            <person name="Manning J."/>
            <person name="Marabella R."/>
            <person name="Maru K."/>
            <person name="Matthews C."/>
            <person name="Mauceli E."/>
            <person name="Mccarthy M."/>
            <person name="Mcdonough S."/>
            <person name="Mcghee T."/>
            <person name="Meldrim J."/>
            <person name="Meneus L."/>
            <person name="Mesirov J."/>
            <person name="Mihalev A."/>
            <person name="Mihova T."/>
            <person name="Mikkelsen T."/>
            <person name="Mlenga V."/>
            <person name="Moru K."/>
            <person name="Mozes J."/>
            <person name="Mulrain L."/>
            <person name="Munson G."/>
            <person name="Naylor J."/>
            <person name="Newes C."/>
            <person name="Nguyen C."/>
            <person name="Nguyen N."/>
            <person name="Nguyen T."/>
            <person name="Nicol R."/>
            <person name="Nielsen C."/>
            <person name="Nizzari M."/>
            <person name="Norbu C."/>
            <person name="Norbu N."/>
            <person name="O'donnell P."/>
            <person name="Okoawo O."/>
            <person name="O'leary S."/>
            <person name="Omotosho B."/>
            <person name="O'neill K."/>
            <person name="Osman S."/>
            <person name="Parker S."/>
            <person name="Perrin D."/>
            <person name="Phunkhang P."/>
            <person name="Piqani B."/>
            <person name="Purcell S."/>
            <person name="Rachupka T."/>
            <person name="Ramasamy U."/>
            <person name="Rameau R."/>
            <person name="Ray V."/>
            <person name="Raymond C."/>
            <person name="Retta R."/>
            <person name="Richardson S."/>
            <person name="Rise C."/>
            <person name="Rodriguez J."/>
            <person name="Rogers J."/>
            <person name="Rogov P."/>
            <person name="Rutman M."/>
            <person name="Schupbach R."/>
            <person name="Seaman C."/>
            <person name="Settipalli S."/>
            <person name="Sharpe T."/>
            <person name="Sheridan J."/>
            <person name="Sherpa N."/>
            <person name="Shi J."/>
            <person name="Smirnov S."/>
            <person name="Smith C."/>
            <person name="Sougnez C."/>
            <person name="Spencer B."/>
            <person name="Stalker J."/>
            <person name="Stange-thomann N."/>
            <person name="Stavropoulos S."/>
            <person name="Stetson K."/>
            <person name="Stone C."/>
            <person name="Stone S."/>
            <person name="Stubbs M."/>
            <person name="Talamas J."/>
            <person name="Tchuinga P."/>
            <person name="Tenzing P."/>
            <person name="Tesfaye S."/>
            <person name="Theodore J."/>
            <person name="Thoulutsang Y."/>
            <person name="Topham K."/>
            <person name="Towey S."/>
            <person name="Tsamla T."/>
            <person name="Tsomo N."/>
            <person name="Vallee D."/>
            <person name="Vassiliev H."/>
            <person name="Venkataraman V."/>
            <person name="Vinson J."/>
            <person name="Vo A."/>
            <person name="Wade C."/>
            <person name="Wang S."/>
            <person name="Wangchuk T."/>
            <person name="Wangdi T."/>
            <person name="Whittaker C."/>
            <person name="Wilkinson J."/>
            <person name="Wu Y."/>
            <person name="Wyman D."/>
            <person name="Yadav S."/>
            <person name="Yang S."/>
            <person name="Yang X."/>
            <person name="Yeager S."/>
            <person name="Yee E."/>
            <person name="Young G."/>
            <person name="Zainoun J."/>
            <person name="Zembeck L."/>
            <person name="Zimmer A."/>
            <person name="Zody M."/>
            <person name="Lander E."/>
        </authorList>
    </citation>
    <scope>NUCLEOTIDE SEQUENCE [LARGE SCALE GENOMIC DNA]</scope>
</reference>
<dbReference type="GO" id="GO:0000981">
    <property type="term" value="F:DNA-binding transcription factor activity, RNA polymerase II-specific"/>
    <property type="evidence" value="ECO:0007669"/>
    <property type="project" value="TreeGrafter"/>
</dbReference>
<dbReference type="STRING" id="51511.ENSCSAVP00000004407"/>
<evidence type="ECO:0000256" key="6">
    <source>
        <dbReference type="ARBA" id="ARBA00023125"/>
    </source>
</evidence>
<dbReference type="GeneTree" id="ENSGT00940000156446"/>
<dbReference type="Ensembl" id="ENSCSAVT00000004471.1">
    <property type="protein sequence ID" value="ENSCSAVP00000004407.1"/>
    <property type="gene ID" value="ENSCSAVG00000002606.1"/>
</dbReference>
<dbReference type="eggNOG" id="KOG1721">
    <property type="taxonomic scope" value="Eukaryota"/>
</dbReference>
<dbReference type="FunFam" id="3.30.160.60:FF:000614">
    <property type="entry name" value="Zinc finger protein 142"/>
    <property type="match status" value="1"/>
</dbReference>
<dbReference type="PANTHER" id="PTHR24388">
    <property type="entry name" value="ZINC FINGER PROTEIN"/>
    <property type="match status" value="1"/>
</dbReference>
<dbReference type="InterPro" id="IPR050527">
    <property type="entry name" value="Snail/Krueppel_Znf"/>
</dbReference>
<feature type="domain" description="C2H2-type" evidence="9">
    <location>
        <begin position="43"/>
        <end position="70"/>
    </location>
</feature>
<evidence type="ECO:0000256" key="1">
    <source>
        <dbReference type="ARBA" id="ARBA00004123"/>
    </source>
</evidence>
<dbReference type="HOGENOM" id="CLU_844556_0_0_1"/>
<evidence type="ECO:0000256" key="7">
    <source>
        <dbReference type="ARBA" id="ARBA00023242"/>
    </source>
</evidence>
<dbReference type="PANTHER" id="PTHR24388:SF54">
    <property type="entry name" value="PROTEIN ESCARGOT"/>
    <property type="match status" value="1"/>
</dbReference>
<dbReference type="FunFam" id="3.30.160.60:FF:000969">
    <property type="entry name" value="Zinc finger protein 407"/>
    <property type="match status" value="1"/>
</dbReference>
<dbReference type="GO" id="GO:0000978">
    <property type="term" value="F:RNA polymerase II cis-regulatory region sequence-specific DNA binding"/>
    <property type="evidence" value="ECO:0007669"/>
    <property type="project" value="TreeGrafter"/>
</dbReference>
<name>H2YGF8_CIOSA</name>
<evidence type="ECO:0000256" key="2">
    <source>
        <dbReference type="ARBA" id="ARBA00022723"/>
    </source>
</evidence>
<feature type="domain" description="C2H2-type" evidence="9">
    <location>
        <begin position="99"/>
        <end position="126"/>
    </location>
</feature>
<dbReference type="Pfam" id="PF00096">
    <property type="entry name" value="zf-C2H2"/>
    <property type="match status" value="3"/>
</dbReference>
<proteinExistence type="predicted"/>
<dbReference type="AlphaFoldDB" id="H2YGF8"/>
<accession>H2YGF8</accession>
<evidence type="ECO:0000313" key="10">
    <source>
        <dbReference type="Ensembl" id="ENSCSAVP00000004407.1"/>
    </source>
</evidence>
<dbReference type="SMART" id="SM00355">
    <property type="entry name" value="ZnF_C2H2"/>
    <property type="match status" value="6"/>
</dbReference>
<evidence type="ECO:0000256" key="4">
    <source>
        <dbReference type="ARBA" id="ARBA00022771"/>
    </source>
</evidence>
<dbReference type="OMA" id="CEEAYME"/>
<comment type="subcellular location">
    <subcellularLocation>
        <location evidence="1">Nucleus</location>
    </subcellularLocation>
</comment>